<dbReference type="GO" id="GO:0004526">
    <property type="term" value="F:ribonuclease P activity"/>
    <property type="evidence" value="ECO:0007669"/>
    <property type="project" value="TreeGrafter"/>
</dbReference>
<feature type="domain" description="Ribonucleases P/MRP subunit Pop8-like" evidence="1">
    <location>
        <begin position="14"/>
        <end position="84"/>
    </location>
</feature>
<keyword evidence="3" id="KW-1185">Reference proteome</keyword>
<evidence type="ECO:0000313" key="3">
    <source>
        <dbReference type="Proteomes" id="UP000053447"/>
    </source>
</evidence>
<evidence type="ECO:0000259" key="1">
    <source>
        <dbReference type="Pfam" id="PF20976"/>
    </source>
</evidence>
<dbReference type="InterPro" id="IPR049128">
    <property type="entry name" value="Pop8-like_dom"/>
</dbReference>
<dbReference type="GeneID" id="28941889"/>
<dbReference type="GO" id="GO:0000294">
    <property type="term" value="P:nuclear-transcribed mRNA catabolic process, RNase MRP-dependent"/>
    <property type="evidence" value="ECO:0007669"/>
    <property type="project" value="TreeGrafter"/>
</dbReference>
<dbReference type="GO" id="GO:0000172">
    <property type="term" value="C:ribonuclease MRP complex"/>
    <property type="evidence" value="ECO:0007669"/>
    <property type="project" value="InterPro"/>
</dbReference>
<proteinExistence type="predicted"/>
<dbReference type="GO" id="GO:0005655">
    <property type="term" value="C:nucleolar ribonuclease P complex"/>
    <property type="evidence" value="ECO:0007669"/>
    <property type="project" value="InterPro"/>
</dbReference>
<dbReference type="OrthoDB" id="5530243at2759"/>
<dbReference type="Proteomes" id="UP000053447">
    <property type="component" value="Unassembled WGS sequence"/>
</dbReference>
<dbReference type="PANTHER" id="PTHR28173">
    <property type="entry name" value="RIBONUCLEASES P/MRP PROTEIN SUBUNIT POP8"/>
    <property type="match status" value="1"/>
</dbReference>
<organism evidence="2 3">
    <name type="scientific">Pneumocystis jirovecii (strain RU7)</name>
    <name type="common">Human pneumocystis pneumonia agent</name>
    <dbReference type="NCBI Taxonomy" id="1408657"/>
    <lineage>
        <taxon>Eukaryota</taxon>
        <taxon>Fungi</taxon>
        <taxon>Dikarya</taxon>
        <taxon>Ascomycota</taxon>
        <taxon>Taphrinomycotina</taxon>
        <taxon>Pneumocystomycetes</taxon>
        <taxon>Pneumocystaceae</taxon>
        <taxon>Pneumocystis</taxon>
    </lineage>
</organism>
<dbReference type="GO" id="GO:0008033">
    <property type="term" value="P:tRNA processing"/>
    <property type="evidence" value="ECO:0007669"/>
    <property type="project" value="InterPro"/>
</dbReference>
<dbReference type="RefSeq" id="XP_018228240.1">
    <property type="nucleotide sequence ID" value="XM_018375634.1"/>
</dbReference>
<dbReference type="GO" id="GO:0034965">
    <property type="term" value="P:intronic box C/D snoRNA processing"/>
    <property type="evidence" value="ECO:0007669"/>
    <property type="project" value="TreeGrafter"/>
</dbReference>
<dbReference type="InterPro" id="IPR020347">
    <property type="entry name" value="Pop8"/>
</dbReference>
<reference evidence="3" key="1">
    <citation type="journal article" date="2016" name="Nat. Commun.">
        <title>Genome analysis of three Pneumocystis species reveals adaptation mechanisms to life exclusively in mammalian hosts.</title>
        <authorList>
            <person name="Ma L."/>
            <person name="Chen Z."/>
            <person name="Huang D.W."/>
            <person name="Kutty G."/>
            <person name="Ishihara M."/>
            <person name="Wang H."/>
            <person name="Abouelleil A."/>
            <person name="Bishop L."/>
            <person name="Davey E."/>
            <person name="Deng R."/>
            <person name="Deng X."/>
            <person name="Fan L."/>
            <person name="Fantoni G."/>
            <person name="Fitzgerald M."/>
            <person name="Gogineni E."/>
            <person name="Goldberg J.M."/>
            <person name="Handley G."/>
            <person name="Hu X."/>
            <person name="Huber C."/>
            <person name="Jiao X."/>
            <person name="Jones K."/>
            <person name="Levin J.Z."/>
            <person name="Liu Y."/>
            <person name="Macdonald P."/>
            <person name="Melnikov A."/>
            <person name="Raley C."/>
            <person name="Sassi M."/>
            <person name="Sherman B.T."/>
            <person name="Song X."/>
            <person name="Sykes S."/>
            <person name="Tran B."/>
            <person name="Walsh L."/>
            <person name="Xia Y."/>
            <person name="Yang J."/>
            <person name="Young S."/>
            <person name="Zeng Q."/>
            <person name="Zheng X."/>
            <person name="Stephens R."/>
            <person name="Nusbaum C."/>
            <person name="Birren B.W."/>
            <person name="Azadi P."/>
            <person name="Lempicki R.A."/>
            <person name="Cuomo C.A."/>
            <person name="Kovacs J.A."/>
        </authorList>
    </citation>
    <scope>NUCLEOTIDE SEQUENCE [LARGE SCALE GENOMIC DNA]</scope>
    <source>
        <strain evidence="3">RU7</strain>
    </source>
</reference>
<protein>
    <recommendedName>
        <fullName evidence="1">Ribonucleases P/MRP subunit Pop8-like domain-containing protein</fullName>
    </recommendedName>
</protein>
<dbReference type="EMBL" id="LFWA01000016">
    <property type="protein sequence ID" value="KTW26909.1"/>
    <property type="molecule type" value="Genomic_DNA"/>
</dbReference>
<accession>A0A0W4ZEV6</accession>
<sequence length="137" mass="15250">MSPQVLREAINTPEFTYFHLEWQKSHLAVPDARAWQQRITYALQQALGISGMAISAEILHITPDSHAYIRVPGRDGPRFWAALAATAEIEAPVMAPALVLDSPKKGLRVLGVSDYLMGLLHRSRSVEDQYNVEMGKP</sequence>
<gene>
    <name evidence="2" type="ORF">T551_03371</name>
</gene>
<dbReference type="VEuPathDB" id="FungiDB:T551_03371"/>
<evidence type="ECO:0000313" key="2">
    <source>
        <dbReference type="EMBL" id="KTW26909.1"/>
    </source>
</evidence>
<dbReference type="PANTHER" id="PTHR28173:SF1">
    <property type="entry name" value="RIBONUCLEASES P_MRP PROTEIN SUBUNIT POP8"/>
    <property type="match status" value="1"/>
</dbReference>
<dbReference type="AlphaFoldDB" id="A0A0W4ZEV6"/>
<dbReference type="Pfam" id="PF20976">
    <property type="entry name" value="Pop8"/>
    <property type="match status" value="1"/>
</dbReference>
<dbReference type="GO" id="GO:0000171">
    <property type="term" value="F:ribonuclease MRP activity"/>
    <property type="evidence" value="ECO:0007669"/>
    <property type="project" value="TreeGrafter"/>
</dbReference>
<name>A0A0W4ZEV6_PNEJ7</name>
<comment type="caution">
    <text evidence="2">The sequence shown here is derived from an EMBL/GenBank/DDBJ whole genome shotgun (WGS) entry which is preliminary data.</text>
</comment>